<keyword evidence="6 10" id="KW-0378">Hydrolase</keyword>
<keyword evidence="4" id="KW-0533">Nickel</keyword>
<accession>A0A6J2U8E6</accession>
<evidence type="ECO:0000256" key="6">
    <source>
        <dbReference type="ARBA" id="ARBA00022801"/>
    </source>
</evidence>
<dbReference type="FunFam" id="3.40.50.10880:FF:000005">
    <property type="entry name" value="DUF89-domain-containing protein"/>
    <property type="match status" value="1"/>
</dbReference>
<comment type="catalytic activity">
    <reaction evidence="9 10">
        <text>beta-D-fructose 6-phosphate = dihydroxyacetone + D-glyceraldehyde 3-phosphate</text>
        <dbReference type="Rhea" id="RHEA:28002"/>
        <dbReference type="ChEBI" id="CHEBI:16016"/>
        <dbReference type="ChEBI" id="CHEBI:57634"/>
        <dbReference type="ChEBI" id="CHEBI:59776"/>
    </reaction>
</comment>
<dbReference type="InterPro" id="IPR002791">
    <property type="entry name" value="ARMT1-like_metal-bd"/>
</dbReference>
<dbReference type="GO" id="GO:0006974">
    <property type="term" value="P:DNA damage response"/>
    <property type="evidence" value="ECO:0007669"/>
    <property type="project" value="TreeGrafter"/>
</dbReference>
<gene>
    <name evidence="13" type="primary">LOC115631984</name>
</gene>
<dbReference type="Pfam" id="PF01937">
    <property type="entry name" value="ARMT1-like_dom"/>
    <property type="match status" value="1"/>
</dbReference>
<keyword evidence="12" id="KW-1185">Reference proteome</keyword>
<evidence type="ECO:0000256" key="3">
    <source>
        <dbReference type="ARBA" id="ARBA00009519"/>
    </source>
</evidence>
<dbReference type="PANTHER" id="PTHR12260:SF6">
    <property type="entry name" value="DAMAGE-CONTROL PHOSPHATASE ARMT1"/>
    <property type="match status" value="1"/>
</dbReference>
<evidence type="ECO:0000256" key="2">
    <source>
        <dbReference type="ARBA" id="ARBA00001326"/>
    </source>
</evidence>
<evidence type="ECO:0000256" key="10">
    <source>
        <dbReference type="RuleBase" id="RU367030"/>
    </source>
</evidence>
<comment type="catalytic activity">
    <reaction evidence="2 10">
        <text>beta-D-fructose 1-phosphate + H2O = D-fructose + phosphate</text>
        <dbReference type="Rhea" id="RHEA:35603"/>
        <dbReference type="ChEBI" id="CHEBI:15377"/>
        <dbReference type="ChEBI" id="CHEBI:37721"/>
        <dbReference type="ChEBI" id="CHEBI:43474"/>
        <dbReference type="ChEBI" id="CHEBI:138881"/>
    </reaction>
</comment>
<evidence type="ECO:0000256" key="5">
    <source>
        <dbReference type="ARBA" id="ARBA00022723"/>
    </source>
</evidence>
<dbReference type="SUPFAM" id="SSF111321">
    <property type="entry name" value="AF1104-like"/>
    <property type="match status" value="1"/>
</dbReference>
<keyword evidence="7 10" id="KW-0464">Manganese</keyword>
<dbReference type="InterPro" id="IPR039763">
    <property type="entry name" value="ARMT1"/>
</dbReference>
<comment type="similarity">
    <text evidence="3 10">Belongs to the damage-control phosphatase family. Sugar phosphate phosphatase III subfamily.</text>
</comment>
<dbReference type="Proteomes" id="UP000504634">
    <property type="component" value="Unplaced"/>
</dbReference>
<dbReference type="GO" id="GO:0016791">
    <property type="term" value="F:phosphatase activity"/>
    <property type="evidence" value="ECO:0007669"/>
    <property type="project" value="TreeGrafter"/>
</dbReference>
<protein>
    <recommendedName>
        <fullName evidence="10">Sugar phosphate phosphatase</fullName>
        <ecNumber evidence="10">2.1.1.-</ecNumber>
        <ecNumber evidence="10">3.1.3.-</ecNumber>
    </recommendedName>
</protein>
<evidence type="ECO:0000256" key="9">
    <source>
        <dbReference type="ARBA" id="ARBA00048809"/>
    </source>
</evidence>
<dbReference type="GO" id="GO:0030643">
    <property type="term" value="P:intracellular phosphate ion homeostasis"/>
    <property type="evidence" value="ECO:0007669"/>
    <property type="project" value="UniProtKB-ARBA"/>
</dbReference>
<comment type="catalytic activity">
    <reaction evidence="1 10">
        <text>L-glutamyl-[protein] + S-adenosyl-L-methionine = [protein]-L-glutamate 5-O-methyl ester + S-adenosyl-L-homocysteine</text>
        <dbReference type="Rhea" id="RHEA:24452"/>
        <dbReference type="Rhea" id="RHEA-COMP:10208"/>
        <dbReference type="Rhea" id="RHEA-COMP:10311"/>
        <dbReference type="ChEBI" id="CHEBI:29973"/>
        <dbReference type="ChEBI" id="CHEBI:57856"/>
        <dbReference type="ChEBI" id="CHEBI:59789"/>
        <dbReference type="ChEBI" id="CHEBI:82795"/>
    </reaction>
</comment>
<comment type="cofactor">
    <cofactor evidence="10">
        <name>Mn(2+)</name>
        <dbReference type="ChEBI" id="CHEBI:29035"/>
    </cofactor>
    <cofactor evidence="10">
        <name>Ni(2+)</name>
        <dbReference type="ChEBI" id="CHEBI:49786"/>
    </cofactor>
</comment>
<keyword evidence="10" id="KW-0808">Transferase</keyword>
<feature type="domain" description="Damage-control phosphatase ARMT1-like metal-binding" evidence="11">
    <location>
        <begin position="45"/>
        <end position="429"/>
    </location>
</feature>
<proteinExistence type="inferred from homology"/>
<dbReference type="GO" id="GO:0016462">
    <property type="term" value="F:pyrophosphatase activity"/>
    <property type="evidence" value="ECO:0007669"/>
    <property type="project" value="UniProtKB-ARBA"/>
</dbReference>
<evidence type="ECO:0000256" key="8">
    <source>
        <dbReference type="ARBA" id="ARBA00045980"/>
    </source>
</evidence>
<sequence>MIMFGDRSQTRSAAQDAQLLVEAMTPRYSLLSGRFKQSFAYLALQTRMPGIMSQIVAQLQSNMPELEEQFGEEVRKDVPNIVDAIERLSRELKRDRYFSLFHGNEPDKAEWNAFISELPKPKRSYFRACWLHAECYLYRRIYSIFEHSHCLRTYDYFGDLKHEDLKASVQAMEAVGKATCQMGKSWSNFSLMMRLNAWSNHFELFWNSMGGNAKLKARVDVKSVLDTFENRLLANDSILVWNCLVKAKLQGKQKIIVDYICDNAGFELFTDFIFLAYLVEAGLATQVRLHVKSIPWYISDVTKRDIDWTLGFLQQHPSDILSTLGYKWLDFFRNERFIMAPESYFWTGPQPYFVMVDVNLDLFHYLSQAELAIFKGDLNYRKLTGDFIWDSMEDFITCLRGFRPTNVCAIRTVKCEVICGLPEGVADKLVRTDPQWMTSGRYSVIQYTDSLRCNCWQHEMEGEQPDDLGGMSLRSI</sequence>
<evidence type="ECO:0000256" key="1">
    <source>
        <dbReference type="ARBA" id="ARBA00000807"/>
    </source>
</evidence>
<dbReference type="GO" id="GO:0051998">
    <property type="term" value="F:protein carboxyl O-methyltransferase activity"/>
    <property type="evidence" value="ECO:0007669"/>
    <property type="project" value="UniProtKB-UniRule"/>
</dbReference>
<evidence type="ECO:0000313" key="12">
    <source>
        <dbReference type="Proteomes" id="UP000504634"/>
    </source>
</evidence>
<dbReference type="OrthoDB" id="541375at2759"/>
<dbReference type="GeneID" id="115631984"/>
<keyword evidence="10" id="KW-0489">Methyltransferase</keyword>
<dbReference type="Gene3D" id="1.20.930.60">
    <property type="match status" value="1"/>
</dbReference>
<reference evidence="13" key="1">
    <citation type="submission" date="2025-08" db="UniProtKB">
        <authorList>
            <consortium name="RefSeq"/>
        </authorList>
    </citation>
    <scope>IDENTIFICATION</scope>
    <source>
        <strain evidence="13">11010-0011.00</strain>
        <tissue evidence="13">Whole body</tissue>
    </source>
</reference>
<dbReference type="Gene3D" id="3.40.50.10880">
    <property type="entry name" value="Uncharacterised protein PF01937, DUF89, domain 3"/>
    <property type="match status" value="1"/>
</dbReference>
<dbReference type="AlphaFoldDB" id="A0A6J2U8E6"/>
<dbReference type="InterPro" id="IPR036075">
    <property type="entry name" value="ARMT-1-like_metal-bd_sf"/>
</dbReference>
<evidence type="ECO:0000256" key="4">
    <source>
        <dbReference type="ARBA" id="ARBA00022596"/>
    </source>
</evidence>
<comment type="function">
    <text evidence="8 10">Metal-dependent phosphatase that shows phosphatase activity against several substrates, including fructose-1-phosphate and fructose-6-phosphate. Its preference for fructose-1-phosphate, a strong glycating agent that causes DNA damage rather than a canonical yeast metabolite, suggests a damage-control function in hexose phosphate metabolism. Has also been shown to have O-methyltransferase activity that methylates glutamate residues of target proteins to form gamma-glutamyl methyl ester residues. Possibly methylates PCNA, suggesting it is involved in the DNA damage response.</text>
</comment>
<organism evidence="12 13">
    <name type="scientific">Drosophila lebanonensis</name>
    <name type="common">Fruit fly</name>
    <name type="synonym">Scaptodrosophila lebanonensis</name>
    <dbReference type="NCBI Taxonomy" id="7225"/>
    <lineage>
        <taxon>Eukaryota</taxon>
        <taxon>Metazoa</taxon>
        <taxon>Ecdysozoa</taxon>
        <taxon>Arthropoda</taxon>
        <taxon>Hexapoda</taxon>
        <taxon>Insecta</taxon>
        <taxon>Pterygota</taxon>
        <taxon>Neoptera</taxon>
        <taxon>Endopterygota</taxon>
        <taxon>Diptera</taxon>
        <taxon>Brachycera</taxon>
        <taxon>Muscomorpha</taxon>
        <taxon>Ephydroidea</taxon>
        <taxon>Drosophilidae</taxon>
        <taxon>Scaptodrosophila</taxon>
    </lineage>
</organism>
<dbReference type="EC" id="3.1.3.-" evidence="10"/>
<evidence type="ECO:0000313" key="13">
    <source>
        <dbReference type="RefSeq" id="XP_030384761.1"/>
    </source>
</evidence>
<evidence type="ECO:0000256" key="7">
    <source>
        <dbReference type="ARBA" id="ARBA00023211"/>
    </source>
</evidence>
<dbReference type="GO" id="GO:0005634">
    <property type="term" value="C:nucleus"/>
    <property type="evidence" value="ECO:0007669"/>
    <property type="project" value="TreeGrafter"/>
</dbReference>
<evidence type="ECO:0000259" key="11">
    <source>
        <dbReference type="Pfam" id="PF01937"/>
    </source>
</evidence>
<dbReference type="GO" id="GO:0032259">
    <property type="term" value="P:methylation"/>
    <property type="evidence" value="ECO:0007669"/>
    <property type="project" value="UniProtKB-KW"/>
</dbReference>
<dbReference type="EC" id="2.1.1.-" evidence="10"/>
<name>A0A6J2U8E6_DROLE</name>
<dbReference type="RefSeq" id="XP_030384761.1">
    <property type="nucleotide sequence ID" value="XM_030528901.1"/>
</dbReference>
<comment type="domain">
    <text evidence="10">Subfamily III proteins have a conserved RTxK motif about 40-50 residues from the C-terminus; the threonine may be replaced by serine or cysteine.</text>
</comment>
<dbReference type="GO" id="GO:0046872">
    <property type="term" value="F:metal ion binding"/>
    <property type="evidence" value="ECO:0007669"/>
    <property type="project" value="UniProtKB-UniRule"/>
</dbReference>
<keyword evidence="5 10" id="KW-0479">Metal-binding</keyword>
<dbReference type="PANTHER" id="PTHR12260">
    <property type="entry name" value="DAMAGE-CONTROL PHOSPHATASE ARMT1"/>
    <property type="match status" value="1"/>
</dbReference>